<evidence type="ECO:0000313" key="1">
    <source>
        <dbReference type="EMBL" id="AAU85855.1"/>
    </source>
</evidence>
<dbReference type="EMBL" id="AY722917">
    <property type="protein sequence ID" value="AAU85855.1"/>
    <property type="molecule type" value="Genomic_DNA"/>
</dbReference>
<gene>
    <name evidence="1" type="ordered locus">BGP005</name>
</gene>
<reference evidence="1" key="1">
    <citation type="journal article" date="2004" name="Nucleic Acids Res.">
        <title>Comparative analysis of the Borrelia garinii genome.</title>
        <authorList>
            <person name="Glockner G."/>
            <person name="Lehmann R."/>
            <person name="Romualdi A."/>
            <person name="Pradella S."/>
            <person name="Schulte-Spechtel U."/>
            <person name="Schilhabel M."/>
            <person name="Wilske B."/>
            <person name="Suhnel J."/>
            <person name="Platzer M."/>
        </authorList>
    </citation>
    <scope>NUCLEOTIDE SEQUENCE [LARGE SCALE GENOMIC DNA]</scope>
    <source>
        <strain>ATCC BAA-2496 / DSM 23469 / PBi</strain>
        <strain evidence="1">PBi</strain>
        <plasmid>3</plasmid>
    </source>
</reference>
<protein>
    <submittedName>
        <fullName evidence="1">Uncharacterized protein</fullName>
    </submittedName>
</protein>
<name>A0A7I6GX45_BORGP</name>
<evidence type="ECO:0000313" key="2">
    <source>
        <dbReference type="Proteomes" id="UP000002276"/>
    </source>
</evidence>
<reference evidence="1" key="2">
    <citation type="submission" date="2004-09" db="EMBL/GenBank/DDBJ databases">
        <authorList>
            <person name="Gloeckner G."/>
            <person name="Schilhabel M."/>
            <person name="Lehmann R."/>
            <person name="Platzer M."/>
        </authorList>
    </citation>
    <scope>NUCLEOTIDE SEQUENCE</scope>
    <source>
        <strain evidence="1">PBi</strain>
    </source>
</reference>
<sequence length="31" mass="3412">MIVLRKLSKKKVNFGGPHFGPFRGGVKNGKN</sequence>
<accession>A0A7I6GX45</accession>
<dbReference type="AlphaFoldDB" id="A0A7I6GX45"/>
<geneLocation type="plasmid" evidence="2">
    <name>3</name>
</geneLocation>
<proteinExistence type="predicted"/>
<organism evidence="1">
    <name type="scientific">Borrelia garinii subsp. bavariensis (strain ATCC BAA-2496 / DSM 23469 / PBi)</name>
    <name type="common">Borreliella bavariensis</name>
    <dbReference type="NCBI Taxonomy" id="290434"/>
    <lineage>
        <taxon>Bacteria</taxon>
        <taxon>Pseudomonadati</taxon>
        <taxon>Spirochaetota</taxon>
        <taxon>Spirochaetia</taxon>
        <taxon>Spirochaetales</taxon>
        <taxon>Borreliaceae</taxon>
        <taxon>Borreliella</taxon>
    </lineage>
</organism>